<accession>A0ABV6HKR7</accession>
<dbReference type="EMBL" id="JBHLWO010000002">
    <property type="protein sequence ID" value="MFC0318745.1"/>
    <property type="molecule type" value="Genomic_DNA"/>
</dbReference>
<evidence type="ECO:0000313" key="2">
    <source>
        <dbReference type="Proteomes" id="UP001589774"/>
    </source>
</evidence>
<reference evidence="1 2" key="1">
    <citation type="submission" date="2024-09" db="EMBL/GenBank/DDBJ databases">
        <authorList>
            <person name="Sun Q."/>
            <person name="Mori K."/>
        </authorList>
    </citation>
    <scope>NUCLEOTIDE SEQUENCE [LARGE SCALE GENOMIC DNA]</scope>
    <source>
        <strain evidence="1 2">CCM 7765</strain>
    </source>
</reference>
<protein>
    <submittedName>
        <fullName evidence="1">Uncharacterized protein</fullName>
    </submittedName>
</protein>
<dbReference type="Pfam" id="PF24389">
    <property type="entry name" value="ORC-CDC6-like"/>
    <property type="match status" value="1"/>
</dbReference>
<dbReference type="Proteomes" id="UP001589774">
    <property type="component" value="Unassembled WGS sequence"/>
</dbReference>
<evidence type="ECO:0000313" key="1">
    <source>
        <dbReference type="EMBL" id="MFC0318745.1"/>
    </source>
</evidence>
<sequence length="629" mass="72935">MSRLRNPFRLRASEKIESDVSFLRLYSPIVLDALCEKHKDGKLWNNVMYIHSSPGAGKTSLLRVFEPGTLNALLNSRSAADYKVLYNTLRRLDVLGEHNIATLGVTLVCTRNYEILEELDISNAQKIRYFFSLLNSRIFLATLRAIVDYASSNSSFNEVLEDISYSFDDRENYFKDLPRPCTGKELYAWASNIERKVYQAIDSFLPLEHLQPQGHDELFSLTVLKPEYFTINGAPIHCRFLFMIDDGHKLSTSQRISLKKYIIERRGSFSIWVSERLEALDAMDNLRSYIGRDYEVLNLERFWSDHQGKFEKVLANIADKRAASSTEDVNSFKEYLENELEEEVLRDEFLESVQETKSSILKITSFTNKFDKWLAYVENTEATPLERAILYKKLEILINRNVGKSQLAFEFPLTQEELLDKFKSDIEATSKLFLSQKSKIPYYYGFGDIVKLSSNNIEQFLSFSGDIFEEMLSNRLSGNHINIGTKRQQKILIDVANKKWEEISKIVPYSNNIVAFLNKLAEACNKDTYKPNAPYAPGVTGFAIKHNKNIFDKNANWYEDEAYMPLVNVISTCVAFNLLEIKDVNQGEKGKKWEVYYLNRWLCLKFNLPFAYGGWRHKYTDELLKWTKT</sequence>
<name>A0ABV6HKR7_9SPHI</name>
<organism evidence="1 2">
    <name type="scientific">Olivibacter oleidegradans</name>
    <dbReference type="NCBI Taxonomy" id="760123"/>
    <lineage>
        <taxon>Bacteria</taxon>
        <taxon>Pseudomonadati</taxon>
        <taxon>Bacteroidota</taxon>
        <taxon>Sphingobacteriia</taxon>
        <taxon>Sphingobacteriales</taxon>
        <taxon>Sphingobacteriaceae</taxon>
        <taxon>Olivibacter</taxon>
    </lineage>
</organism>
<comment type="caution">
    <text evidence="1">The sequence shown here is derived from an EMBL/GenBank/DDBJ whole genome shotgun (WGS) entry which is preliminary data.</text>
</comment>
<keyword evidence="2" id="KW-1185">Reference proteome</keyword>
<dbReference type="InterPro" id="IPR056955">
    <property type="entry name" value="ORC-CDC6-like"/>
</dbReference>
<dbReference type="RefSeq" id="WP_130857296.1">
    <property type="nucleotide sequence ID" value="NZ_JBHLWO010000002.1"/>
</dbReference>
<proteinExistence type="predicted"/>
<gene>
    <name evidence="1" type="ORF">ACFFI0_10510</name>
</gene>